<keyword evidence="2" id="KW-1185">Reference proteome</keyword>
<dbReference type="EMBL" id="CP072943">
    <property type="protein sequence ID" value="QTX31423.1"/>
    <property type="molecule type" value="Genomic_DNA"/>
</dbReference>
<gene>
    <name evidence="1" type="ORF">KAR29_08555</name>
</gene>
<evidence type="ECO:0000313" key="2">
    <source>
        <dbReference type="Proteomes" id="UP000671879"/>
    </source>
</evidence>
<dbReference type="AlphaFoldDB" id="A0A9Q7AL08"/>
<proteinExistence type="predicted"/>
<accession>A0A9Q7AL08</accession>
<sequence>MLYLKCADVRPVEAFLQSRVAARSFDPGFDQRGFDEQSTLVFLERERPRERLVLIQAAPDEVFAELINGGMAPLLCRADLAPGTILMRLTGKIERALKKIKEEFKAREIIPDFLLPPSERDETALFFTKRPLNQSLGLDELYPLGLMVPGERNALFPVLRERAREYLEETLEGQKWTEAEVRIYDVYGHYDVQVNRFLVAFRDLELGIVVEESWGKDYPLAMMAIPIYRLRIFTPLPMGEIKRLAIGLEFHPDGVRLADIDVFENGERLNWSDFKGKGELATRPGLISHLRRELHGRLSPKALTQVLALEEEARRLIPANVLLPREE</sequence>
<dbReference type="RefSeq" id="WP_274372584.1">
    <property type="nucleotide sequence ID" value="NZ_CP072943.1"/>
</dbReference>
<evidence type="ECO:0000313" key="1">
    <source>
        <dbReference type="EMBL" id="QTX31423.1"/>
    </source>
</evidence>
<reference evidence="2" key="1">
    <citation type="submission" date="2021-04" db="EMBL/GenBank/DDBJ databases">
        <title>A novel Synergistetes isolate from a pyrite-forming mixed culture.</title>
        <authorList>
            <person name="Bunk B."/>
            <person name="Sproer C."/>
            <person name="Spring S."/>
            <person name="Pester M."/>
        </authorList>
    </citation>
    <scope>NUCLEOTIDE SEQUENCE [LARGE SCALE GENOMIC DNA]</scope>
    <source>
        <strain evidence="2">J.5.4.2-T.3.5.2</strain>
    </source>
</reference>
<dbReference type="KEGG" id="aram:KAR29_08555"/>
<organism evidence="1 2">
    <name type="scientific">Aminithiophilus ramosus</name>
    <dbReference type="NCBI Taxonomy" id="3029084"/>
    <lineage>
        <taxon>Bacteria</taxon>
        <taxon>Thermotogati</taxon>
        <taxon>Synergistota</taxon>
        <taxon>Synergistia</taxon>
        <taxon>Synergistales</taxon>
        <taxon>Aminithiophilaceae</taxon>
        <taxon>Aminithiophilus</taxon>
    </lineage>
</organism>
<name>A0A9Q7AL08_9BACT</name>
<dbReference type="Proteomes" id="UP000671879">
    <property type="component" value="Chromosome"/>
</dbReference>
<protein>
    <submittedName>
        <fullName evidence="1">Uncharacterized protein</fullName>
    </submittedName>
</protein>